<feature type="region of interest" description="Disordered" evidence="1">
    <location>
        <begin position="618"/>
        <end position="649"/>
    </location>
</feature>
<dbReference type="AlphaFoldDB" id="A0A7W5V4V9"/>
<dbReference type="InterPro" id="IPR011050">
    <property type="entry name" value="Pectin_lyase_fold/virulence"/>
</dbReference>
<dbReference type="SUPFAM" id="SSF49785">
    <property type="entry name" value="Galactose-binding domain-like"/>
    <property type="match status" value="1"/>
</dbReference>
<feature type="domain" description="Right handed beta helix" evidence="3">
    <location>
        <begin position="343"/>
        <end position="540"/>
    </location>
</feature>
<dbReference type="Pfam" id="PF13229">
    <property type="entry name" value="Beta_helix"/>
    <property type="match status" value="1"/>
</dbReference>
<protein>
    <submittedName>
        <fullName evidence="4">Beta-glucuronidase</fullName>
        <ecNumber evidence="4">3.2.1.31</ecNumber>
    </submittedName>
</protein>
<comment type="caution">
    <text evidence="4">The sequence shown here is derived from an EMBL/GenBank/DDBJ whole genome shotgun (WGS) entry which is preliminary data.</text>
</comment>
<dbReference type="GeneID" id="95392770"/>
<keyword evidence="2" id="KW-0732">Signal</keyword>
<dbReference type="EMBL" id="JACIBV010000001">
    <property type="protein sequence ID" value="MBB3730636.1"/>
    <property type="molecule type" value="Genomic_DNA"/>
</dbReference>
<accession>A0A7W5V4V9</accession>
<dbReference type="SUPFAM" id="SSF51126">
    <property type="entry name" value="Pectin lyase-like"/>
    <property type="match status" value="1"/>
</dbReference>
<evidence type="ECO:0000259" key="3">
    <source>
        <dbReference type="Pfam" id="PF13229"/>
    </source>
</evidence>
<dbReference type="Gene3D" id="2.160.20.10">
    <property type="entry name" value="Single-stranded right-handed beta-helix, Pectin lyase-like"/>
    <property type="match status" value="2"/>
</dbReference>
<keyword evidence="5" id="KW-1185">Reference proteome</keyword>
<dbReference type="EC" id="3.2.1.31" evidence="4"/>
<dbReference type="InterPro" id="IPR012334">
    <property type="entry name" value="Pectin_lyas_fold"/>
</dbReference>
<sequence>MKRLLVLTALLSLPLTGTAQAAAPATKIYHAAPGATGHACNENNPCSLETARDKVREAVAGGMNRDIEVRLAGGVYRMAEPLVLDGRDSGPGGHTVTWTAAPGAAPVLSGGVPITGWRQEGGLWVAPAPEGVVPRQLFVGGVRAVRARGEACPSSVCDATRTGMTGAVKSGIAAWKAPSDAEAVIRIRWRNYHCAIDRVEGDLITFAQPCWANSASGTNRTGPAWDTTTVDSGRYTKVSYFENARELLDQPGEFVYDRGSRTVTYLPRQGEDLSDVITPAHETLLRIEGASGVKISGLRFEHAAYLQPNTAEGYAGMQAGLTLTGATGPVDHAGRYYTKPAAAVVVRGGRRVTVDNSSFARLGGAGIIMEKGTKDSAVSGSTFTDLSSGAVYVGDTEPNPPAELQGERNTVARNTITHIGVEYTDAVGVWAGYESELSIDHNTLEKLPYSGISVGWGWNQPEAQRPAMRDNRITGNRIVDAMMVAFDMHDGGAIYTQGPQPGTVISGNYVNRSAYGNTERDGNGVYLDEQSSHIRVEGNVLTRMGYKWVSNWAGYGIENLATGNWTDTTAPALSGRGSQMTGNFTALEVLPEAALQVAAAAGAAPGGTVEQLLPDLARGRAATQSSTDGTAGAANAVDGSTSTDTRTLSQPGSWWQVDLGEVRRIGSVEIWNDASMTTADVEVIVATRADLSDAKRVPLTGRVLRPTLVEIAADARYVRVQRTGTGRIGLAGVSVHP</sequence>
<dbReference type="PANTHER" id="PTHR36453">
    <property type="entry name" value="SECRETED PROTEIN-RELATED"/>
    <property type="match status" value="1"/>
</dbReference>
<dbReference type="Pfam" id="PF22633">
    <property type="entry name" value="F5_F8_type_C_2"/>
    <property type="match status" value="1"/>
</dbReference>
<dbReference type="Proteomes" id="UP000579945">
    <property type="component" value="Unassembled WGS sequence"/>
</dbReference>
<feature type="chain" id="PRO_5031314169" evidence="2">
    <location>
        <begin position="22"/>
        <end position="737"/>
    </location>
</feature>
<feature type="signal peptide" evidence="2">
    <location>
        <begin position="1"/>
        <end position="21"/>
    </location>
</feature>
<keyword evidence="4" id="KW-0378">Hydrolase</keyword>
<dbReference type="SMART" id="SM00710">
    <property type="entry name" value="PbH1"/>
    <property type="match status" value="7"/>
</dbReference>
<dbReference type="RefSeq" id="WP_183655583.1">
    <property type="nucleotide sequence ID" value="NZ_BAAAXX010000011.1"/>
</dbReference>
<keyword evidence="4" id="KW-0326">Glycosidase</keyword>
<evidence type="ECO:0000256" key="2">
    <source>
        <dbReference type="SAM" id="SignalP"/>
    </source>
</evidence>
<evidence type="ECO:0000313" key="5">
    <source>
        <dbReference type="Proteomes" id="UP000579945"/>
    </source>
</evidence>
<dbReference type="InterPro" id="IPR039448">
    <property type="entry name" value="Beta_helix"/>
</dbReference>
<evidence type="ECO:0000256" key="1">
    <source>
        <dbReference type="SAM" id="MobiDB-lite"/>
    </source>
</evidence>
<name>A0A7W5V4V9_9ACTN</name>
<evidence type="ECO:0000313" key="4">
    <source>
        <dbReference type="EMBL" id="MBB3730636.1"/>
    </source>
</evidence>
<gene>
    <name evidence="4" type="ORF">FHR33_006496</name>
</gene>
<proteinExistence type="predicted"/>
<dbReference type="InterPro" id="IPR006626">
    <property type="entry name" value="PbH1"/>
</dbReference>
<reference evidence="4 5" key="1">
    <citation type="submission" date="2020-08" db="EMBL/GenBank/DDBJ databases">
        <title>Sequencing the genomes of 1000 actinobacteria strains.</title>
        <authorList>
            <person name="Klenk H.-P."/>
        </authorList>
    </citation>
    <scope>NUCLEOTIDE SEQUENCE [LARGE SCALE GENOMIC DNA]</scope>
    <source>
        <strain evidence="4 5">DSM 44320</strain>
    </source>
</reference>
<dbReference type="PANTHER" id="PTHR36453:SF1">
    <property type="entry name" value="RIGHT HANDED BETA HELIX DOMAIN-CONTAINING PROTEIN"/>
    <property type="match status" value="1"/>
</dbReference>
<organism evidence="4 5">
    <name type="scientific">Nonomuraea dietziae</name>
    <dbReference type="NCBI Taxonomy" id="65515"/>
    <lineage>
        <taxon>Bacteria</taxon>
        <taxon>Bacillati</taxon>
        <taxon>Actinomycetota</taxon>
        <taxon>Actinomycetes</taxon>
        <taxon>Streptosporangiales</taxon>
        <taxon>Streptosporangiaceae</taxon>
        <taxon>Nonomuraea</taxon>
    </lineage>
</organism>
<dbReference type="GO" id="GO:0004566">
    <property type="term" value="F:beta-glucuronidase activity"/>
    <property type="evidence" value="ECO:0007669"/>
    <property type="project" value="UniProtKB-EC"/>
</dbReference>
<feature type="compositionally biased region" description="Polar residues" evidence="1">
    <location>
        <begin position="638"/>
        <end position="649"/>
    </location>
</feature>
<dbReference type="Gene3D" id="2.60.120.260">
    <property type="entry name" value="Galactose-binding domain-like"/>
    <property type="match status" value="1"/>
</dbReference>
<dbReference type="InterPro" id="IPR008979">
    <property type="entry name" value="Galactose-bd-like_sf"/>
</dbReference>